<keyword evidence="2" id="KW-1185">Reference proteome</keyword>
<sequence length="104" mass="11237">MGFSCSSILCECFSRVWVLGATQSGQLSRAPEGSRWAAPVANGHSDRTCVKCQVVGGVWARGTATNPGYTSPAPKPGRRTFTFTFSEHGRKRYFVVGAVHDINN</sequence>
<name>A0AA88AGK9_FICCA</name>
<dbReference type="AlphaFoldDB" id="A0AA88AGK9"/>
<proteinExistence type="predicted"/>
<evidence type="ECO:0000313" key="2">
    <source>
        <dbReference type="Proteomes" id="UP001187192"/>
    </source>
</evidence>
<dbReference type="Proteomes" id="UP001187192">
    <property type="component" value="Unassembled WGS sequence"/>
</dbReference>
<gene>
    <name evidence="1" type="ORF">TIFTF001_014725</name>
</gene>
<organism evidence="1 2">
    <name type="scientific">Ficus carica</name>
    <name type="common">Common fig</name>
    <dbReference type="NCBI Taxonomy" id="3494"/>
    <lineage>
        <taxon>Eukaryota</taxon>
        <taxon>Viridiplantae</taxon>
        <taxon>Streptophyta</taxon>
        <taxon>Embryophyta</taxon>
        <taxon>Tracheophyta</taxon>
        <taxon>Spermatophyta</taxon>
        <taxon>Magnoliopsida</taxon>
        <taxon>eudicotyledons</taxon>
        <taxon>Gunneridae</taxon>
        <taxon>Pentapetalae</taxon>
        <taxon>rosids</taxon>
        <taxon>fabids</taxon>
        <taxon>Rosales</taxon>
        <taxon>Moraceae</taxon>
        <taxon>Ficeae</taxon>
        <taxon>Ficus</taxon>
    </lineage>
</organism>
<evidence type="ECO:0000313" key="1">
    <source>
        <dbReference type="EMBL" id="GMN45538.1"/>
    </source>
</evidence>
<comment type="caution">
    <text evidence="1">The sequence shown here is derived from an EMBL/GenBank/DDBJ whole genome shotgun (WGS) entry which is preliminary data.</text>
</comment>
<reference evidence="1" key="1">
    <citation type="submission" date="2023-07" db="EMBL/GenBank/DDBJ databases">
        <title>draft genome sequence of fig (Ficus carica).</title>
        <authorList>
            <person name="Takahashi T."/>
            <person name="Nishimura K."/>
        </authorList>
    </citation>
    <scope>NUCLEOTIDE SEQUENCE</scope>
</reference>
<protein>
    <submittedName>
        <fullName evidence="1">Uncharacterized protein</fullName>
    </submittedName>
</protein>
<dbReference type="EMBL" id="BTGU01000020">
    <property type="protein sequence ID" value="GMN45538.1"/>
    <property type="molecule type" value="Genomic_DNA"/>
</dbReference>
<accession>A0AA88AGK9</accession>